<sequence length="329" mass="35597">MACANKRQSMHQSARAGGKAGVLEPSAAGFGRIYPCCPRGTRGSLVVVWWTGDDDDDHHHEQVRARDSGEAFNVDENQVSVFDSCPSPSFARAWELTDSRHFCELSVRCVCVHLPMILRRQPRPGTEVRGQLKNVAAPATTLSALRPALGIGRLAFGKCMSSCWDSMTKPRNLCDHISLAPAAFPTCAAVLASLRKIRRVQFLVWIGLFSSLDPPIRAAVLSAQLGCCWSGLGRAGWLGRRSDRDECSLARSAAAITPLRWTLFSKKLDVTGASGVLVNASRVDVTSARMLNLLLLGYMACCDRWSLADVLGFLPSTGECHGAGGRSEP</sequence>
<reference evidence="1" key="1">
    <citation type="submission" date="2016-03" db="EMBL/GenBank/DDBJ databases">
        <title>Mechanisms controlling the formation of the plant cell surface in tip-growing cells are functionally conserved among land plants.</title>
        <authorList>
            <person name="Honkanen S."/>
            <person name="Jones V.A."/>
            <person name="Morieri G."/>
            <person name="Champion C."/>
            <person name="Hetherington A.J."/>
            <person name="Kelly S."/>
            <person name="Saint-Marcoux D."/>
            <person name="Proust H."/>
            <person name="Prescott H."/>
            <person name="Dolan L."/>
        </authorList>
    </citation>
    <scope>NUCLEOTIDE SEQUENCE [LARGE SCALE GENOMIC DNA]</scope>
    <source>
        <tissue evidence="1">Whole gametophyte</tissue>
    </source>
</reference>
<organism evidence="1 2">
    <name type="scientific">Marchantia polymorpha subsp. ruderalis</name>
    <dbReference type="NCBI Taxonomy" id="1480154"/>
    <lineage>
        <taxon>Eukaryota</taxon>
        <taxon>Viridiplantae</taxon>
        <taxon>Streptophyta</taxon>
        <taxon>Embryophyta</taxon>
        <taxon>Marchantiophyta</taxon>
        <taxon>Marchantiopsida</taxon>
        <taxon>Marchantiidae</taxon>
        <taxon>Marchantiales</taxon>
        <taxon>Marchantiaceae</taxon>
        <taxon>Marchantia</taxon>
    </lineage>
</organism>
<protein>
    <submittedName>
        <fullName evidence="1">Uncharacterized protein</fullName>
    </submittedName>
</protein>
<proteinExistence type="predicted"/>
<comment type="caution">
    <text evidence="1">The sequence shown here is derived from an EMBL/GenBank/DDBJ whole genome shotgun (WGS) entry which is preliminary data.</text>
</comment>
<evidence type="ECO:0000313" key="2">
    <source>
        <dbReference type="Proteomes" id="UP000077202"/>
    </source>
</evidence>
<evidence type="ECO:0000313" key="1">
    <source>
        <dbReference type="EMBL" id="OAE26542.1"/>
    </source>
</evidence>
<dbReference type="EMBL" id="LVLJ01002165">
    <property type="protein sequence ID" value="OAE26542.1"/>
    <property type="molecule type" value="Genomic_DNA"/>
</dbReference>
<keyword evidence="2" id="KW-1185">Reference proteome</keyword>
<accession>A0A176W287</accession>
<name>A0A176W287_MARPO</name>
<dbReference type="AlphaFoldDB" id="A0A176W287"/>
<gene>
    <name evidence="1" type="ORF">AXG93_3817s1040</name>
</gene>
<dbReference type="Proteomes" id="UP000077202">
    <property type="component" value="Unassembled WGS sequence"/>
</dbReference>